<evidence type="ECO:0000313" key="2">
    <source>
        <dbReference type="Proteomes" id="UP000219020"/>
    </source>
</evidence>
<dbReference type="Proteomes" id="UP000219020">
    <property type="component" value="Unassembled WGS sequence"/>
</dbReference>
<keyword evidence="2" id="KW-1185">Reference proteome</keyword>
<proteinExistence type="predicted"/>
<protein>
    <submittedName>
        <fullName evidence="1">Mobile element protein</fullName>
    </submittedName>
</protein>
<dbReference type="EMBL" id="NBYY01000011">
    <property type="protein sequence ID" value="PCS23182.1"/>
    <property type="molecule type" value="Genomic_DNA"/>
</dbReference>
<evidence type="ECO:0000313" key="1">
    <source>
        <dbReference type="EMBL" id="PCS23182.1"/>
    </source>
</evidence>
<sequence length="108" mass="12950">MITFHQLGYQNFKTYYIHFVCRYLTNKFPELVSYTRMLTLMQDILVQLCSYFTHRQGLPSLIRSSYRFVITYAFSNFRFLKIPISEEKERCDCSTIPNYTLLSMSKVV</sequence>
<accession>A0A2A5T4T4</accession>
<dbReference type="RefSeq" id="WP_241896449.1">
    <property type="nucleotide sequence ID" value="NZ_NBYY01000011.1"/>
</dbReference>
<dbReference type="GeneID" id="71202068"/>
<gene>
    <name evidence="1" type="ORF">BTN49_1178</name>
</gene>
<reference evidence="2" key="1">
    <citation type="submission" date="2017-04" db="EMBL/GenBank/DDBJ databases">
        <title>Genome evolution of the luminous symbionts of deep sea anglerfish.</title>
        <authorList>
            <person name="Hendry T.A."/>
        </authorList>
    </citation>
    <scope>NUCLEOTIDE SEQUENCE [LARGE SCALE GENOMIC DNA]</scope>
</reference>
<organism evidence="1 2">
    <name type="scientific">Candidatus Enterovibrio escicola</name>
    <dbReference type="NCBI Taxonomy" id="1927127"/>
    <lineage>
        <taxon>Bacteria</taxon>
        <taxon>Pseudomonadati</taxon>
        <taxon>Pseudomonadota</taxon>
        <taxon>Gammaproteobacteria</taxon>
        <taxon>Vibrionales</taxon>
        <taxon>Vibrionaceae</taxon>
        <taxon>Enterovibrio</taxon>
    </lineage>
</organism>
<dbReference type="AlphaFoldDB" id="A0A2A5T4T4"/>
<comment type="caution">
    <text evidence="1">The sequence shown here is derived from an EMBL/GenBank/DDBJ whole genome shotgun (WGS) entry which is preliminary data.</text>
</comment>
<name>A0A2A5T4T4_9GAMM</name>